<sequence length="83" mass="8617">MALDARALRAAASSVPGAAHDDVGAWSGNGRGDEASLSLFFTMGAAASVDVPVLMGDERRIKQELVAWAKAVASMAVRESMHC</sequence>
<accession>A0A5J9TSP4</accession>
<reference evidence="1 2" key="1">
    <citation type="journal article" date="2019" name="Sci. Rep.">
        <title>A high-quality genome of Eragrostis curvula grass provides insights into Poaceae evolution and supports new strategies to enhance forage quality.</title>
        <authorList>
            <person name="Carballo J."/>
            <person name="Santos B.A.C.M."/>
            <person name="Zappacosta D."/>
            <person name="Garbus I."/>
            <person name="Selva J.P."/>
            <person name="Gallo C.A."/>
            <person name="Diaz A."/>
            <person name="Albertini E."/>
            <person name="Caccamo M."/>
            <person name="Echenique V."/>
        </authorList>
    </citation>
    <scope>NUCLEOTIDE SEQUENCE [LARGE SCALE GENOMIC DNA]</scope>
    <source>
        <strain evidence="2">cv. Victoria</strain>
        <tissue evidence="1">Leaf</tissue>
    </source>
</reference>
<gene>
    <name evidence="1" type="ORF">EJB05_37812</name>
</gene>
<dbReference type="Gramene" id="TVU14349">
    <property type="protein sequence ID" value="TVU14349"/>
    <property type="gene ID" value="EJB05_37812"/>
</dbReference>
<feature type="non-terminal residue" evidence="1">
    <location>
        <position position="1"/>
    </location>
</feature>
<name>A0A5J9TSP4_9POAL</name>
<dbReference type="EMBL" id="RWGY01000031">
    <property type="protein sequence ID" value="TVU14349.1"/>
    <property type="molecule type" value="Genomic_DNA"/>
</dbReference>
<dbReference type="AlphaFoldDB" id="A0A5J9TSP4"/>
<comment type="caution">
    <text evidence="1">The sequence shown here is derived from an EMBL/GenBank/DDBJ whole genome shotgun (WGS) entry which is preliminary data.</text>
</comment>
<dbReference type="OrthoDB" id="686755at2759"/>
<organism evidence="1 2">
    <name type="scientific">Eragrostis curvula</name>
    <name type="common">weeping love grass</name>
    <dbReference type="NCBI Taxonomy" id="38414"/>
    <lineage>
        <taxon>Eukaryota</taxon>
        <taxon>Viridiplantae</taxon>
        <taxon>Streptophyta</taxon>
        <taxon>Embryophyta</taxon>
        <taxon>Tracheophyta</taxon>
        <taxon>Spermatophyta</taxon>
        <taxon>Magnoliopsida</taxon>
        <taxon>Liliopsida</taxon>
        <taxon>Poales</taxon>
        <taxon>Poaceae</taxon>
        <taxon>PACMAD clade</taxon>
        <taxon>Chloridoideae</taxon>
        <taxon>Eragrostideae</taxon>
        <taxon>Eragrostidinae</taxon>
        <taxon>Eragrostis</taxon>
    </lineage>
</organism>
<dbReference type="Proteomes" id="UP000324897">
    <property type="component" value="Unassembled WGS sequence"/>
</dbReference>
<protein>
    <submittedName>
        <fullName evidence="1">Uncharacterized protein</fullName>
    </submittedName>
</protein>
<keyword evidence="2" id="KW-1185">Reference proteome</keyword>
<proteinExistence type="predicted"/>
<evidence type="ECO:0000313" key="2">
    <source>
        <dbReference type="Proteomes" id="UP000324897"/>
    </source>
</evidence>
<evidence type="ECO:0000313" key="1">
    <source>
        <dbReference type="EMBL" id="TVU14349.1"/>
    </source>
</evidence>